<proteinExistence type="predicted"/>
<dbReference type="AlphaFoldDB" id="A0A914EN32"/>
<sequence length="127" mass="15057">MRPVALDLTALTLHRGHEAWLYDTVICRYLEHFLPSINTKFLWWTRSLCNQTQRIILAEKHGNNPMLNFSLDETFEWRNAAHLLLFLNGGMQLNFFNSQILDRNYSEIIAKQICHMTRWLSQSPPRI</sequence>
<evidence type="ECO:0000313" key="1">
    <source>
        <dbReference type="Proteomes" id="UP000887540"/>
    </source>
</evidence>
<dbReference type="Proteomes" id="UP000887540">
    <property type="component" value="Unplaced"/>
</dbReference>
<evidence type="ECO:0000313" key="2">
    <source>
        <dbReference type="WBParaSite" id="ACRNAN_scaffold9412.g12370.t1"/>
    </source>
</evidence>
<keyword evidence="1" id="KW-1185">Reference proteome</keyword>
<protein>
    <submittedName>
        <fullName evidence="2">Uncharacterized protein</fullName>
    </submittedName>
</protein>
<dbReference type="WBParaSite" id="ACRNAN_scaffold9412.g12370.t1">
    <property type="protein sequence ID" value="ACRNAN_scaffold9412.g12370.t1"/>
    <property type="gene ID" value="ACRNAN_scaffold9412.g12370"/>
</dbReference>
<accession>A0A914EN32</accession>
<name>A0A914EN32_9BILA</name>
<reference evidence="2" key="1">
    <citation type="submission" date="2022-11" db="UniProtKB">
        <authorList>
            <consortium name="WormBaseParasite"/>
        </authorList>
    </citation>
    <scope>IDENTIFICATION</scope>
</reference>
<organism evidence="1 2">
    <name type="scientific">Acrobeloides nanus</name>
    <dbReference type="NCBI Taxonomy" id="290746"/>
    <lineage>
        <taxon>Eukaryota</taxon>
        <taxon>Metazoa</taxon>
        <taxon>Ecdysozoa</taxon>
        <taxon>Nematoda</taxon>
        <taxon>Chromadorea</taxon>
        <taxon>Rhabditida</taxon>
        <taxon>Tylenchina</taxon>
        <taxon>Cephalobomorpha</taxon>
        <taxon>Cephaloboidea</taxon>
        <taxon>Cephalobidae</taxon>
        <taxon>Acrobeloides</taxon>
    </lineage>
</organism>